<comment type="similarity">
    <text evidence="2 11 12">Belongs to the ATPase A chain family.</text>
</comment>
<dbReference type="Pfam" id="PF00119">
    <property type="entry name" value="ATP-synt_A"/>
    <property type="match status" value="1"/>
</dbReference>
<reference evidence="13" key="2">
    <citation type="submission" date="2020-09" db="EMBL/GenBank/DDBJ databases">
        <authorList>
            <person name="Sun Q."/>
            <person name="Sedlacek I."/>
        </authorList>
    </citation>
    <scope>NUCLEOTIDE SEQUENCE</scope>
    <source>
        <strain evidence="13">CCM 8606</strain>
    </source>
</reference>
<dbReference type="AlphaFoldDB" id="A0A8J3EZF5"/>
<evidence type="ECO:0000256" key="4">
    <source>
        <dbReference type="ARBA" id="ARBA00022547"/>
    </source>
</evidence>
<evidence type="ECO:0000256" key="10">
    <source>
        <dbReference type="ARBA" id="ARBA00023310"/>
    </source>
</evidence>
<proteinExistence type="inferred from homology"/>
<keyword evidence="11" id="KW-1003">Cell membrane</keyword>
<keyword evidence="7 11" id="KW-1133">Transmembrane helix</keyword>
<dbReference type="HAMAP" id="MF_01393">
    <property type="entry name" value="ATP_synth_a_bact"/>
    <property type="match status" value="1"/>
</dbReference>
<comment type="caution">
    <text evidence="13">The sequence shown here is derived from an EMBL/GenBank/DDBJ whole genome shotgun (WGS) entry which is preliminary data.</text>
</comment>
<dbReference type="NCBIfam" id="TIGR01131">
    <property type="entry name" value="ATP_synt_6_or_A"/>
    <property type="match status" value="1"/>
</dbReference>
<evidence type="ECO:0000256" key="1">
    <source>
        <dbReference type="ARBA" id="ARBA00004141"/>
    </source>
</evidence>
<evidence type="ECO:0000256" key="3">
    <source>
        <dbReference type="ARBA" id="ARBA00022448"/>
    </source>
</evidence>
<dbReference type="Gene3D" id="1.20.120.220">
    <property type="entry name" value="ATP synthase, F0 complex, subunit A"/>
    <property type="match status" value="1"/>
</dbReference>
<evidence type="ECO:0000256" key="5">
    <source>
        <dbReference type="ARBA" id="ARBA00022692"/>
    </source>
</evidence>
<keyword evidence="10 11" id="KW-0066">ATP synthesis</keyword>
<dbReference type="InterPro" id="IPR023011">
    <property type="entry name" value="ATP_synth_F0_asu_AS"/>
</dbReference>
<keyword evidence="3 11" id="KW-0813">Transport</keyword>
<dbReference type="InterPro" id="IPR045083">
    <property type="entry name" value="ATP_synth_F0_asu_bact/mt"/>
</dbReference>
<evidence type="ECO:0000313" key="14">
    <source>
        <dbReference type="Proteomes" id="UP000619536"/>
    </source>
</evidence>
<evidence type="ECO:0000256" key="8">
    <source>
        <dbReference type="ARBA" id="ARBA00023065"/>
    </source>
</evidence>
<evidence type="ECO:0000256" key="7">
    <source>
        <dbReference type="ARBA" id="ARBA00022989"/>
    </source>
</evidence>
<feature type="transmembrane region" description="Helical" evidence="11">
    <location>
        <begin position="140"/>
        <end position="160"/>
    </location>
</feature>
<dbReference type="GO" id="GO:0045259">
    <property type="term" value="C:proton-transporting ATP synthase complex"/>
    <property type="evidence" value="ECO:0007669"/>
    <property type="project" value="UniProtKB-KW"/>
</dbReference>
<dbReference type="PRINTS" id="PR00123">
    <property type="entry name" value="ATPASEA"/>
</dbReference>
<dbReference type="Proteomes" id="UP000619536">
    <property type="component" value="Unassembled WGS sequence"/>
</dbReference>
<comment type="function">
    <text evidence="11 12">Key component of the proton channel; it plays a direct role in the translocation of protons across the membrane.</text>
</comment>
<protein>
    <recommendedName>
        <fullName evidence="11 12">ATP synthase subunit a</fullName>
    </recommendedName>
    <alternativeName>
        <fullName evidence="11">ATP synthase F0 sector subunit a</fullName>
    </alternativeName>
    <alternativeName>
        <fullName evidence="11">F-ATPase subunit 6</fullName>
    </alternativeName>
</protein>
<feature type="transmembrane region" description="Helical" evidence="11">
    <location>
        <begin position="208"/>
        <end position="227"/>
    </location>
</feature>
<dbReference type="GO" id="GO:0046933">
    <property type="term" value="F:proton-transporting ATP synthase activity, rotational mechanism"/>
    <property type="evidence" value="ECO:0007669"/>
    <property type="project" value="UniProtKB-UniRule"/>
</dbReference>
<feature type="transmembrane region" description="Helical" evidence="11">
    <location>
        <begin position="265"/>
        <end position="298"/>
    </location>
</feature>
<keyword evidence="4 11" id="KW-0138">CF(0)</keyword>
<dbReference type="InterPro" id="IPR035908">
    <property type="entry name" value="F0_ATP_A_sf"/>
</dbReference>
<reference evidence="13" key="1">
    <citation type="journal article" date="2014" name="Int. J. Syst. Evol. Microbiol.">
        <title>Complete genome sequence of Corynebacterium casei LMG S-19264T (=DSM 44701T), isolated from a smear-ripened cheese.</title>
        <authorList>
            <consortium name="US DOE Joint Genome Institute (JGI-PGF)"/>
            <person name="Walter F."/>
            <person name="Albersmeier A."/>
            <person name="Kalinowski J."/>
            <person name="Ruckert C."/>
        </authorList>
    </citation>
    <scope>NUCLEOTIDE SEQUENCE</scope>
    <source>
        <strain evidence="13">CCM 8606</strain>
    </source>
</reference>
<organism evidence="13 14">
    <name type="scientific">Galliscardovia ingluviei</name>
    <dbReference type="NCBI Taxonomy" id="1769422"/>
    <lineage>
        <taxon>Bacteria</taxon>
        <taxon>Bacillati</taxon>
        <taxon>Actinomycetota</taxon>
        <taxon>Actinomycetes</taxon>
        <taxon>Bifidobacteriales</taxon>
        <taxon>Bifidobacteriaceae</taxon>
        <taxon>Galliscardovia</taxon>
    </lineage>
</organism>
<feature type="transmembrane region" description="Helical" evidence="11">
    <location>
        <begin position="167"/>
        <end position="188"/>
    </location>
</feature>
<keyword evidence="9 11" id="KW-0472">Membrane</keyword>
<name>A0A8J3EZF5_9BIFI</name>
<evidence type="ECO:0000256" key="6">
    <source>
        <dbReference type="ARBA" id="ARBA00022781"/>
    </source>
</evidence>
<evidence type="ECO:0000256" key="9">
    <source>
        <dbReference type="ARBA" id="ARBA00023136"/>
    </source>
</evidence>
<dbReference type="PANTHER" id="PTHR11410">
    <property type="entry name" value="ATP SYNTHASE SUBUNIT A"/>
    <property type="match status" value="1"/>
</dbReference>
<gene>
    <name evidence="11 13" type="primary">atpB</name>
    <name evidence="13" type="ORF">GCM10007377_14800</name>
</gene>
<feature type="transmembrane region" description="Helical" evidence="11">
    <location>
        <begin position="236"/>
        <end position="259"/>
    </location>
</feature>
<dbReference type="PANTHER" id="PTHR11410:SF0">
    <property type="entry name" value="ATP SYNTHASE SUBUNIT A"/>
    <property type="match status" value="1"/>
</dbReference>
<dbReference type="PROSITE" id="PS00449">
    <property type="entry name" value="ATPASE_A"/>
    <property type="match status" value="1"/>
</dbReference>
<evidence type="ECO:0000256" key="11">
    <source>
        <dbReference type="HAMAP-Rule" id="MF_01393"/>
    </source>
</evidence>
<dbReference type="EMBL" id="BMDH01000005">
    <property type="protein sequence ID" value="GGI15217.1"/>
    <property type="molecule type" value="Genomic_DNA"/>
</dbReference>
<evidence type="ECO:0000313" key="13">
    <source>
        <dbReference type="EMBL" id="GGI15217.1"/>
    </source>
</evidence>
<keyword evidence="8 11" id="KW-0406">Ion transport</keyword>
<feature type="transmembrane region" description="Helical" evidence="11">
    <location>
        <begin position="84"/>
        <end position="102"/>
    </location>
</feature>
<keyword evidence="14" id="KW-1185">Reference proteome</keyword>
<keyword evidence="6 11" id="KW-0375">Hydrogen ion transport</keyword>
<keyword evidence="5 11" id="KW-0812">Transmembrane</keyword>
<evidence type="ECO:0000256" key="2">
    <source>
        <dbReference type="ARBA" id="ARBA00006810"/>
    </source>
</evidence>
<dbReference type="GO" id="GO:0005886">
    <property type="term" value="C:plasma membrane"/>
    <property type="evidence" value="ECO:0007669"/>
    <property type="project" value="UniProtKB-SubCell"/>
</dbReference>
<evidence type="ECO:0000256" key="12">
    <source>
        <dbReference type="RuleBase" id="RU000483"/>
    </source>
</evidence>
<dbReference type="InterPro" id="IPR000568">
    <property type="entry name" value="ATP_synth_F0_asu"/>
</dbReference>
<comment type="subcellular location">
    <subcellularLocation>
        <location evidence="11 12">Cell membrane</location>
        <topology evidence="11 12">Multi-pass membrane protein</topology>
    </subcellularLocation>
    <subcellularLocation>
        <location evidence="1">Membrane</location>
        <topology evidence="1">Multi-pass membrane protein</topology>
    </subcellularLocation>
</comment>
<dbReference type="CDD" id="cd00310">
    <property type="entry name" value="ATP-synt_Fo_a_6"/>
    <property type="match status" value="1"/>
</dbReference>
<dbReference type="SUPFAM" id="SSF81336">
    <property type="entry name" value="F1F0 ATP synthase subunit A"/>
    <property type="match status" value="1"/>
</dbReference>
<sequence length="312" mass="33973">MDLTGIQELTTSAGDAVRSVVVHASQAATSVCASMSGAEGYSSAHSASGAMVLAADGPHYPTVNEFLPDEILFQGTPFALNRIILIRLVATVVLLLVLGITAKRAKLVPGRWQGAVEWVLEFVRDNIVYQVMGELRGKRYVPMVTTVFLTILVFNLCGIIPGMNMAATATITMPLLFALWCFCQYWIAGIREKGLGAFLKEELFPKGVPGPIYVLLAPIQLLELLIIRPLSLTIRLFANMLSGHITVAVCFAATQWFFIEMHNLAFAPFGVLTFAAGFAMTCFEILVAALQAFIFAILTTAYINLSYPELED</sequence>
<accession>A0A8J3EZF5</accession>